<sequence>MCTHIVNTVIWNIGSSSLALVGAIWFDAVPCCVGTRLLMNIRTEGPTFDREMESFLTFTHRAPGSTTWIPPNPQQNNNKALSRAVAIPMNSSGFLNLPSITDIENF</sequence>
<evidence type="ECO:0000313" key="1">
    <source>
        <dbReference type="EMBL" id="KIJ30539.1"/>
    </source>
</evidence>
<proteinExistence type="predicted"/>
<organism evidence="1 2">
    <name type="scientific">Sphaerobolus stellatus (strain SS14)</name>
    <dbReference type="NCBI Taxonomy" id="990650"/>
    <lineage>
        <taxon>Eukaryota</taxon>
        <taxon>Fungi</taxon>
        <taxon>Dikarya</taxon>
        <taxon>Basidiomycota</taxon>
        <taxon>Agaricomycotina</taxon>
        <taxon>Agaricomycetes</taxon>
        <taxon>Phallomycetidae</taxon>
        <taxon>Geastrales</taxon>
        <taxon>Sphaerobolaceae</taxon>
        <taxon>Sphaerobolus</taxon>
    </lineage>
</organism>
<dbReference type="EMBL" id="KN837259">
    <property type="protein sequence ID" value="KIJ30539.1"/>
    <property type="molecule type" value="Genomic_DNA"/>
</dbReference>
<evidence type="ECO:0000313" key="2">
    <source>
        <dbReference type="Proteomes" id="UP000054279"/>
    </source>
</evidence>
<keyword evidence="2" id="KW-1185">Reference proteome</keyword>
<dbReference type="Proteomes" id="UP000054279">
    <property type="component" value="Unassembled WGS sequence"/>
</dbReference>
<reference evidence="1 2" key="1">
    <citation type="submission" date="2014-06" db="EMBL/GenBank/DDBJ databases">
        <title>Evolutionary Origins and Diversification of the Mycorrhizal Mutualists.</title>
        <authorList>
            <consortium name="DOE Joint Genome Institute"/>
            <consortium name="Mycorrhizal Genomics Consortium"/>
            <person name="Kohler A."/>
            <person name="Kuo A."/>
            <person name="Nagy L.G."/>
            <person name="Floudas D."/>
            <person name="Copeland A."/>
            <person name="Barry K.W."/>
            <person name="Cichocki N."/>
            <person name="Veneault-Fourrey C."/>
            <person name="LaButti K."/>
            <person name="Lindquist E.A."/>
            <person name="Lipzen A."/>
            <person name="Lundell T."/>
            <person name="Morin E."/>
            <person name="Murat C."/>
            <person name="Riley R."/>
            <person name="Ohm R."/>
            <person name="Sun H."/>
            <person name="Tunlid A."/>
            <person name="Henrissat B."/>
            <person name="Grigoriev I.V."/>
            <person name="Hibbett D.S."/>
            <person name="Martin F."/>
        </authorList>
    </citation>
    <scope>NUCLEOTIDE SEQUENCE [LARGE SCALE GENOMIC DNA]</scope>
    <source>
        <strain evidence="1 2">SS14</strain>
    </source>
</reference>
<dbReference type="HOGENOM" id="CLU_2224856_0_0_1"/>
<dbReference type="AlphaFoldDB" id="A0A0C9U827"/>
<gene>
    <name evidence="1" type="ORF">M422DRAFT_267869</name>
</gene>
<accession>A0A0C9U827</accession>
<protein>
    <submittedName>
        <fullName evidence="1">Uncharacterized protein</fullName>
    </submittedName>
</protein>
<name>A0A0C9U827_SPHS4</name>